<dbReference type="AlphaFoldDB" id="A0A182GWM8"/>
<reference evidence="3" key="1">
    <citation type="journal article" date="2015" name="Proc. Natl. Acad. Sci. U.S.A.">
        <title>Genome sequence of the Asian Tiger mosquito, Aedes albopictus, reveals insights into its biology, genetics, and evolution.</title>
        <authorList>
            <person name="Chen X.G."/>
            <person name="Jiang X."/>
            <person name="Gu J."/>
            <person name="Xu M."/>
            <person name="Wu Y."/>
            <person name="Deng Y."/>
            <person name="Zhang C."/>
            <person name="Bonizzoni M."/>
            <person name="Dermauw W."/>
            <person name="Vontas J."/>
            <person name="Armbruster P."/>
            <person name="Huang X."/>
            <person name="Yang Y."/>
            <person name="Zhang H."/>
            <person name="He W."/>
            <person name="Peng H."/>
            <person name="Liu Y."/>
            <person name="Wu K."/>
            <person name="Chen J."/>
            <person name="Lirakis M."/>
            <person name="Topalis P."/>
            <person name="Van Leeuwen T."/>
            <person name="Hall A.B."/>
            <person name="Jiang X."/>
            <person name="Thorpe C."/>
            <person name="Mueller R.L."/>
            <person name="Sun C."/>
            <person name="Waterhouse R.M."/>
            <person name="Yan G."/>
            <person name="Tu Z.J."/>
            <person name="Fang X."/>
            <person name="James A.A."/>
        </authorList>
    </citation>
    <scope>NUCLEOTIDE SEQUENCE [LARGE SCALE GENOMIC DNA]</scope>
    <source>
        <strain evidence="3">Foshan</strain>
    </source>
</reference>
<evidence type="ECO:0000313" key="3">
    <source>
        <dbReference type="Proteomes" id="UP000069940"/>
    </source>
</evidence>
<dbReference type="Pfam" id="PF03091">
    <property type="entry name" value="CutA1"/>
    <property type="match status" value="1"/>
</dbReference>
<dbReference type="Proteomes" id="UP000069940">
    <property type="component" value="Unassembled WGS sequence"/>
</dbReference>
<dbReference type="InterPro" id="IPR011322">
    <property type="entry name" value="N-reg_PII-like_a/b"/>
</dbReference>
<proteinExistence type="inferred from homology"/>
<dbReference type="GO" id="GO:0010038">
    <property type="term" value="P:response to metal ion"/>
    <property type="evidence" value="ECO:0007669"/>
    <property type="project" value="InterPro"/>
</dbReference>
<name>A0A182GWM8_AEDAL</name>
<dbReference type="GO" id="GO:0005507">
    <property type="term" value="F:copper ion binding"/>
    <property type="evidence" value="ECO:0007669"/>
    <property type="project" value="TreeGrafter"/>
</dbReference>
<accession>A0A182GWM8</accession>
<organism evidence="2 3">
    <name type="scientific">Aedes albopictus</name>
    <name type="common">Asian tiger mosquito</name>
    <name type="synonym">Stegomyia albopicta</name>
    <dbReference type="NCBI Taxonomy" id="7160"/>
    <lineage>
        <taxon>Eukaryota</taxon>
        <taxon>Metazoa</taxon>
        <taxon>Ecdysozoa</taxon>
        <taxon>Arthropoda</taxon>
        <taxon>Hexapoda</taxon>
        <taxon>Insecta</taxon>
        <taxon>Pterygota</taxon>
        <taxon>Neoptera</taxon>
        <taxon>Endopterygota</taxon>
        <taxon>Diptera</taxon>
        <taxon>Nematocera</taxon>
        <taxon>Culicoidea</taxon>
        <taxon>Culicidae</taxon>
        <taxon>Culicinae</taxon>
        <taxon>Aedini</taxon>
        <taxon>Aedes</taxon>
        <taxon>Stegomyia</taxon>
    </lineage>
</organism>
<sequence>MANNPQQKYKPGLHSVAYVTTPNEESALKLSRKLVERKLAACVNIVPRVVSIYEWEGKINEHHEILLVIKTRTTRVDELCQFVRENHPYSVAEVVALPIENGNPAYLTWLSKAVPEGKH</sequence>
<keyword evidence="3" id="KW-1185">Reference proteome</keyword>
<dbReference type="Gene3D" id="3.30.70.120">
    <property type="match status" value="1"/>
</dbReference>
<dbReference type="InterPro" id="IPR015867">
    <property type="entry name" value="N-reg_PII/ATP_PRibTrfase_C"/>
</dbReference>
<dbReference type="InterPro" id="IPR004323">
    <property type="entry name" value="Ion_tolerance_CutA"/>
</dbReference>
<dbReference type="SUPFAM" id="SSF54913">
    <property type="entry name" value="GlnB-like"/>
    <property type="match status" value="1"/>
</dbReference>
<evidence type="ECO:0000313" key="2">
    <source>
        <dbReference type="EnsemblMetazoa" id="AALFPA23_014695.P21341"/>
    </source>
</evidence>
<comment type="similarity">
    <text evidence="1">Belongs to the CutA family.</text>
</comment>
<reference evidence="2" key="2">
    <citation type="submission" date="2025-05" db="UniProtKB">
        <authorList>
            <consortium name="EnsemblMetazoa"/>
        </authorList>
    </citation>
    <scope>IDENTIFICATION</scope>
    <source>
        <strain evidence="2">Foshan</strain>
    </source>
</reference>
<evidence type="ECO:0000256" key="1">
    <source>
        <dbReference type="ARBA" id="ARBA00010169"/>
    </source>
</evidence>
<protein>
    <submittedName>
        <fullName evidence="2">Uncharacterized protein</fullName>
    </submittedName>
</protein>
<dbReference type="PANTHER" id="PTHR23419:SF8">
    <property type="entry name" value="FI09726P"/>
    <property type="match status" value="1"/>
</dbReference>
<dbReference type="EnsemblMetazoa" id="AALFPA23_014695.R21341">
    <property type="protein sequence ID" value="AALFPA23_014695.P21341"/>
    <property type="gene ID" value="AALFPA23_014695"/>
</dbReference>
<dbReference type="PANTHER" id="PTHR23419">
    <property type="entry name" value="DIVALENT CATION TOLERANCE CUTA-RELATED"/>
    <property type="match status" value="1"/>
</dbReference>